<evidence type="ECO:0000256" key="2">
    <source>
        <dbReference type="ARBA" id="ARBA00022670"/>
    </source>
</evidence>
<gene>
    <name evidence="8" type="ORF">GCM10009665_48870</name>
</gene>
<keyword evidence="9" id="KW-1185">Reference proteome</keyword>
<evidence type="ECO:0000313" key="8">
    <source>
        <dbReference type="EMBL" id="GAA1252381.1"/>
    </source>
</evidence>
<dbReference type="InterPro" id="IPR000064">
    <property type="entry name" value="NLP_P60_dom"/>
</dbReference>
<dbReference type="PROSITE" id="PS51935">
    <property type="entry name" value="NLPC_P60"/>
    <property type="match status" value="1"/>
</dbReference>
<feature type="chain" id="PRO_5045863687" description="NlpC/P60 domain-containing protein" evidence="6">
    <location>
        <begin position="16"/>
        <end position="541"/>
    </location>
</feature>
<keyword evidence="2" id="KW-0645">Protease</keyword>
<evidence type="ECO:0000256" key="5">
    <source>
        <dbReference type="SAM" id="MobiDB-lite"/>
    </source>
</evidence>
<evidence type="ECO:0000256" key="1">
    <source>
        <dbReference type="ARBA" id="ARBA00007074"/>
    </source>
</evidence>
<feature type="compositionally biased region" description="Low complexity" evidence="5">
    <location>
        <begin position="414"/>
        <end position="541"/>
    </location>
</feature>
<protein>
    <recommendedName>
        <fullName evidence="7">NlpC/P60 domain-containing protein</fullName>
    </recommendedName>
</protein>
<feature type="domain" description="NlpC/P60" evidence="7">
    <location>
        <begin position="234"/>
        <end position="355"/>
    </location>
</feature>
<keyword evidence="6" id="KW-0732">Signal</keyword>
<keyword evidence="4" id="KW-0788">Thiol protease</keyword>
<comment type="caution">
    <text evidence="8">The sequence shown here is derived from an EMBL/GenBank/DDBJ whole genome shotgun (WGS) entry which is preliminary data.</text>
</comment>
<keyword evidence="3" id="KW-0378">Hydrolase</keyword>
<feature type="region of interest" description="Disordered" evidence="5">
    <location>
        <begin position="408"/>
        <end position="541"/>
    </location>
</feature>
<dbReference type="InterPro" id="IPR038765">
    <property type="entry name" value="Papain-like_cys_pep_sf"/>
</dbReference>
<evidence type="ECO:0000259" key="7">
    <source>
        <dbReference type="PROSITE" id="PS51935"/>
    </source>
</evidence>
<dbReference type="Proteomes" id="UP001500037">
    <property type="component" value="Unassembled WGS sequence"/>
</dbReference>
<feature type="signal peptide" evidence="6">
    <location>
        <begin position="1"/>
        <end position="15"/>
    </location>
</feature>
<name>A0ABN1WL73_9ACTN</name>
<accession>A0ABN1WL73</accession>
<evidence type="ECO:0000256" key="3">
    <source>
        <dbReference type="ARBA" id="ARBA00022801"/>
    </source>
</evidence>
<dbReference type="InterPro" id="IPR051794">
    <property type="entry name" value="PG_Endopeptidase_C40"/>
</dbReference>
<dbReference type="PANTHER" id="PTHR47359">
    <property type="entry name" value="PEPTIDOGLYCAN DL-ENDOPEPTIDASE CWLO"/>
    <property type="match status" value="1"/>
</dbReference>
<comment type="similarity">
    <text evidence="1">Belongs to the peptidase C40 family.</text>
</comment>
<proteinExistence type="inferred from homology"/>
<dbReference type="Gene3D" id="3.90.1720.10">
    <property type="entry name" value="endopeptidase domain like (from Nostoc punctiforme)"/>
    <property type="match status" value="1"/>
</dbReference>
<dbReference type="SUPFAM" id="SSF54001">
    <property type="entry name" value="Cysteine proteinases"/>
    <property type="match status" value="1"/>
</dbReference>
<evidence type="ECO:0000256" key="6">
    <source>
        <dbReference type="SAM" id="SignalP"/>
    </source>
</evidence>
<dbReference type="Pfam" id="PF00877">
    <property type="entry name" value="NLPC_P60"/>
    <property type="match status" value="1"/>
</dbReference>
<dbReference type="EMBL" id="BAAALF010000100">
    <property type="protein sequence ID" value="GAA1252381.1"/>
    <property type="molecule type" value="Genomic_DNA"/>
</dbReference>
<sequence>MAALALPLAGQAAFAAPAPTPSASATATPGNPADPLAAAEATLGPLLDKVHLLYQNAEAATEQYNATATRLAVQQGDLAAVNAKLDQQQKVVDAGIDVAAELAAAQYRNGNLSAYGELLLTQDPYQAVHLGELLAAAGRSQAAFIAQLKTDQAALEELKTQSSAALADSKVLLAQQDKSKADIAQQLATVEQLVSSLTGAQQTELQQLEKQQADQAQVAFLASGALGQGERTPSVAGRAAVAFALAQLGKPYEWGATGPGTFDCSGLTSQAWLHAGVSIPRTSQDQWAGLQHVPLNQLRPGDLVVYYANAEHVALYIGGGLVVQAPHTGAVVRVSPIGMAPILGAVRPDPQDTADDQGGAWKVPDVLQNLQTLTPIAPGLATVQGLPTVAPLPAGAPIVPLVSAPPMGPVVPTGQGQSTAPGSPSPSSSASGTQPSAPGTSPSDSPSGSGTATPGGSASPSGTSTPSESASTPATGSPTGSPTGGSTATGSPTGCSPTGGSSAPSTPVTGSPTAGATGSASAAGSNSPSGSAPAATTTPSH</sequence>
<evidence type="ECO:0000256" key="4">
    <source>
        <dbReference type="ARBA" id="ARBA00022807"/>
    </source>
</evidence>
<dbReference type="PANTHER" id="PTHR47359:SF3">
    <property type="entry name" value="NLP_P60 DOMAIN-CONTAINING PROTEIN-RELATED"/>
    <property type="match status" value="1"/>
</dbReference>
<reference evidence="8 9" key="1">
    <citation type="journal article" date="2019" name="Int. J. Syst. Evol. Microbiol.">
        <title>The Global Catalogue of Microorganisms (GCM) 10K type strain sequencing project: providing services to taxonomists for standard genome sequencing and annotation.</title>
        <authorList>
            <consortium name="The Broad Institute Genomics Platform"/>
            <consortium name="The Broad Institute Genome Sequencing Center for Infectious Disease"/>
            <person name="Wu L."/>
            <person name="Ma J."/>
        </authorList>
    </citation>
    <scope>NUCLEOTIDE SEQUENCE [LARGE SCALE GENOMIC DNA]</scope>
    <source>
        <strain evidence="8 9">JCM 13004</strain>
    </source>
</reference>
<organism evidence="8 9">
    <name type="scientific">Kitasatospora nipponensis</name>
    <dbReference type="NCBI Taxonomy" id="258049"/>
    <lineage>
        <taxon>Bacteria</taxon>
        <taxon>Bacillati</taxon>
        <taxon>Actinomycetota</taxon>
        <taxon>Actinomycetes</taxon>
        <taxon>Kitasatosporales</taxon>
        <taxon>Streptomycetaceae</taxon>
        <taxon>Kitasatospora</taxon>
    </lineage>
</organism>
<evidence type="ECO:0000313" key="9">
    <source>
        <dbReference type="Proteomes" id="UP001500037"/>
    </source>
</evidence>